<accession>A0A1G2U5Z4</accession>
<dbReference type="InterPro" id="IPR002307">
    <property type="entry name" value="Tyr-tRNA-ligase"/>
</dbReference>
<dbReference type="PANTHER" id="PTHR11766">
    <property type="entry name" value="TYROSYL-TRNA SYNTHETASE"/>
    <property type="match status" value="1"/>
</dbReference>
<evidence type="ECO:0000256" key="6">
    <source>
        <dbReference type="ARBA" id="ARBA00023146"/>
    </source>
</evidence>
<gene>
    <name evidence="10" type="ORF">A2920_02645</name>
</gene>
<proteinExistence type="inferred from homology"/>
<keyword evidence="4 9" id="KW-0067">ATP-binding</keyword>
<dbReference type="Gene3D" id="1.10.240.10">
    <property type="entry name" value="Tyrosyl-Transfer RNA Synthetase"/>
    <property type="match status" value="1"/>
</dbReference>
<evidence type="ECO:0000256" key="3">
    <source>
        <dbReference type="ARBA" id="ARBA00022741"/>
    </source>
</evidence>
<name>A0A1G2U5Z4_9BACT</name>
<dbReference type="AlphaFoldDB" id="A0A1G2U5Z4"/>
<keyword evidence="5 9" id="KW-0648">Protein biosynthesis</keyword>
<dbReference type="EC" id="6.1.1.1" evidence="1 8"/>
<dbReference type="Gene3D" id="3.10.290.10">
    <property type="entry name" value="RNA-binding S4 domain"/>
    <property type="match status" value="1"/>
</dbReference>
<dbReference type="PANTHER" id="PTHR11766:SF1">
    <property type="entry name" value="TYROSINE--TRNA LIGASE"/>
    <property type="match status" value="1"/>
</dbReference>
<evidence type="ECO:0000313" key="11">
    <source>
        <dbReference type="Proteomes" id="UP000179283"/>
    </source>
</evidence>
<dbReference type="EMBL" id="MHWD01000001">
    <property type="protein sequence ID" value="OHB04911.1"/>
    <property type="molecule type" value="Genomic_DNA"/>
</dbReference>
<dbReference type="GO" id="GO:0004831">
    <property type="term" value="F:tyrosine-tRNA ligase activity"/>
    <property type="evidence" value="ECO:0007669"/>
    <property type="project" value="UniProtKB-UniRule"/>
</dbReference>
<evidence type="ECO:0000256" key="9">
    <source>
        <dbReference type="RuleBase" id="RU363036"/>
    </source>
</evidence>
<comment type="caution">
    <text evidence="10">The sequence shown here is derived from an EMBL/GenBank/DDBJ whole genome shotgun (WGS) entry which is preliminary data.</text>
</comment>
<dbReference type="InterPro" id="IPR024088">
    <property type="entry name" value="Tyr-tRNA-ligase_bac-type"/>
</dbReference>
<organism evidence="10 11">
    <name type="scientific">Candidatus Zambryskibacteria bacterium RIFCSPLOWO2_01_FULL_43_17</name>
    <dbReference type="NCBI Taxonomy" id="1802760"/>
    <lineage>
        <taxon>Bacteria</taxon>
        <taxon>Candidatus Zambryskiibacteriota</taxon>
    </lineage>
</organism>
<evidence type="ECO:0000313" key="10">
    <source>
        <dbReference type="EMBL" id="OHB04911.1"/>
    </source>
</evidence>
<keyword evidence="2 9" id="KW-0436">Ligase</keyword>
<dbReference type="InterPro" id="IPR002305">
    <property type="entry name" value="aa-tRNA-synth_Ic"/>
</dbReference>
<evidence type="ECO:0000256" key="8">
    <source>
        <dbReference type="NCBIfam" id="TIGR00234"/>
    </source>
</evidence>
<dbReference type="GO" id="GO:0003723">
    <property type="term" value="F:RNA binding"/>
    <property type="evidence" value="ECO:0007669"/>
    <property type="project" value="InterPro"/>
</dbReference>
<evidence type="ECO:0000256" key="7">
    <source>
        <dbReference type="ARBA" id="ARBA00048248"/>
    </source>
</evidence>
<dbReference type="InterPro" id="IPR014729">
    <property type="entry name" value="Rossmann-like_a/b/a_fold"/>
</dbReference>
<dbReference type="Gene3D" id="3.40.50.620">
    <property type="entry name" value="HUPs"/>
    <property type="match status" value="1"/>
</dbReference>
<dbReference type="GO" id="GO:0005829">
    <property type="term" value="C:cytosol"/>
    <property type="evidence" value="ECO:0007669"/>
    <property type="project" value="TreeGrafter"/>
</dbReference>
<reference evidence="10 11" key="1">
    <citation type="journal article" date="2016" name="Nat. Commun.">
        <title>Thousands of microbial genomes shed light on interconnected biogeochemical processes in an aquifer system.</title>
        <authorList>
            <person name="Anantharaman K."/>
            <person name="Brown C.T."/>
            <person name="Hug L.A."/>
            <person name="Sharon I."/>
            <person name="Castelle C.J."/>
            <person name="Probst A.J."/>
            <person name="Thomas B.C."/>
            <person name="Singh A."/>
            <person name="Wilkins M.J."/>
            <person name="Karaoz U."/>
            <person name="Brodie E.L."/>
            <person name="Williams K.H."/>
            <person name="Hubbard S.S."/>
            <person name="Banfield J.F."/>
        </authorList>
    </citation>
    <scope>NUCLEOTIDE SEQUENCE [LARGE SCALE GENOMIC DNA]</scope>
</reference>
<evidence type="ECO:0000256" key="1">
    <source>
        <dbReference type="ARBA" id="ARBA00013160"/>
    </source>
</evidence>
<evidence type="ECO:0000256" key="2">
    <source>
        <dbReference type="ARBA" id="ARBA00022598"/>
    </source>
</evidence>
<dbReference type="Proteomes" id="UP000179283">
    <property type="component" value="Unassembled WGS sequence"/>
</dbReference>
<dbReference type="Pfam" id="PF00579">
    <property type="entry name" value="tRNA-synt_1b"/>
    <property type="match status" value="1"/>
</dbReference>
<keyword evidence="3 9" id="KW-0547">Nucleotide-binding</keyword>
<keyword evidence="6 9" id="KW-0030">Aminoacyl-tRNA synthetase</keyword>
<sequence length="417" mass="46944">MKRYDELYLKRSVESLKGISTSEILGFIKPKIETALTWEELEEKLNRGKTLNIKLGIDPTGAELHFGHLVPVMLLDLFLRAEHHIDLVIGDFTARVGDPSGRETARVPLTIEQILNNFSSYKKQISPYIDTSAITLRRNSEWLEKMNLSDFFSIIQNINLGDATQREDFRARAKNAEGVSLAEACYGVLMGIDSLNLETDIELGGLDQLLNFNQCRKVLEISSKEKEVALTTPILEGTAGDGRKMSKSFGNYVALDATNEDKFGKIMSIPDNLMFSYFASFAPVMEKESDELKAFIEENPLEAKKQLATFIVALGSKELSQGEAEREKFERKFSKKEITEDDVIEIIGGGDETHFEVLSMSEYFESKSELRRLFEQGAVVHIKPSGEDMVLDLDTVVSEAEGIVRVGKRRFFKISIK</sequence>
<dbReference type="SUPFAM" id="SSF52374">
    <property type="entry name" value="Nucleotidylyl transferase"/>
    <property type="match status" value="1"/>
</dbReference>
<evidence type="ECO:0000256" key="5">
    <source>
        <dbReference type="ARBA" id="ARBA00022917"/>
    </source>
</evidence>
<dbReference type="InterPro" id="IPR036986">
    <property type="entry name" value="S4_RNA-bd_sf"/>
</dbReference>
<dbReference type="GO" id="GO:0005524">
    <property type="term" value="F:ATP binding"/>
    <property type="evidence" value="ECO:0007669"/>
    <property type="project" value="UniProtKB-KW"/>
</dbReference>
<dbReference type="GO" id="GO:0006437">
    <property type="term" value="P:tyrosyl-tRNA aminoacylation"/>
    <property type="evidence" value="ECO:0007669"/>
    <property type="project" value="UniProtKB-UniRule"/>
</dbReference>
<comment type="catalytic activity">
    <reaction evidence="7">
        <text>tRNA(Tyr) + L-tyrosine + ATP = L-tyrosyl-tRNA(Tyr) + AMP + diphosphate + H(+)</text>
        <dbReference type="Rhea" id="RHEA:10220"/>
        <dbReference type="Rhea" id="RHEA-COMP:9706"/>
        <dbReference type="Rhea" id="RHEA-COMP:9707"/>
        <dbReference type="ChEBI" id="CHEBI:15378"/>
        <dbReference type="ChEBI" id="CHEBI:30616"/>
        <dbReference type="ChEBI" id="CHEBI:33019"/>
        <dbReference type="ChEBI" id="CHEBI:58315"/>
        <dbReference type="ChEBI" id="CHEBI:78442"/>
        <dbReference type="ChEBI" id="CHEBI:78536"/>
        <dbReference type="ChEBI" id="CHEBI:456215"/>
        <dbReference type="EC" id="6.1.1.1"/>
    </reaction>
</comment>
<evidence type="ECO:0000256" key="4">
    <source>
        <dbReference type="ARBA" id="ARBA00022840"/>
    </source>
</evidence>
<dbReference type="NCBIfam" id="TIGR00234">
    <property type="entry name" value="tyrS"/>
    <property type="match status" value="1"/>
</dbReference>
<dbReference type="PRINTS" id="PR01040">
    <property type="entry name" value="TRNASYNTHTYR"/>
</dbReference>
<comment type="similarity">
    <text evidence="9">Belongs to the class-I aminoacyl-tRNA synthetase family.</text>
</comment>
<protein>
    <recommendedName>
        <fullName evidence="1 8">Tyrosine--tRNA ligase</fullName>
        <ecNumber evidence="1 8">6.1.1.1</ecNumber>
    </recommendedName>
</protein>